<gene>
    <name evidence="1" type="ORF">I4F81_002153</name>
</gene>
<comment type="caution">
    <text evidence="1">The sequence shown here is derived from an EMBL/GenBank/DDBJ whole genome shotgun (WGS) entry which is preliminary data.</text>
</comment>
<evidence type="ECO:0000313" key="2">
    <source>
        <dbReference type="Proteomes" id="UP000798662"/>
    </source>
</evidence>
<reference evidence="1" key="1">
    <citation type="submission" date="2019-11" db="EMBL/GenBank/DDBJ databases">
        <title>Nori genome reveals adaptations in red seaweeds to the harsh intertidal environment.</title>
        <authorList>
            <person name="Wang D."/>
            <person name="Mao Y."/>
        </authorList>
    </citation>
    <scope>NUCLEOTIDE SEQUENCE</scope>
    <source>
        <tissue evidence="1">Gametophyte</tissue>
    </source>
</reference>
<organism evidence="1 2">
    <name type="scientific">Pyropia yezoensis</name>
    <name type="common">Susabi-nori</name>
    <name type="synonym">Porphyra yezoensis</name>
    <dbReference type="NCBI Taxonomy" id="2788"/>
    <lineage>
        <taxon>Eukaryota</taxon>
        <taxon>Rhodophyta</taxon>
        <taxon>Bangiophyceae</taxon>
        <taxon>Bangiales</taxon>
        <taxon>Bangiaceae</taxon>
        <taxon>Pyropia</taxon>
    </lineage>
</organism>
<protein>
    <submittedName>
        <fullName evidence="1">Uncharacterized protein</fullName>
    </submittedName>
</protein>
<proteinExistence type="predicted"/>
<evidence type="ECO:0000313" key="1">
    <source>
        <dbReference type="EMBL" id="KAK1859558.1"/>
    </source>
</evidence>
<dbReference type="EMBL" id="CM020618">
    <property type="protein sequence ID" value="KAK1859558.1"/>
    <property type="molecule type" value="Genomic_DNA"/>
</dbReference>
<name>A0ACC3BPL5_PYRYE</name>
<accession>A0ACC3BPL5</accession>
<sequence length="134" mass="14580">MPAVDLENSTVRESGWSNKDGPSPSAAGASAPSITRSTKEGSAARFIRMADASERMSREESNARMLTARANDEYQQKRVQIMEQFLFLAQAKMETNKIVALAKANVSPEDYTHWKVILPGGGGTANGSYSRPEN</sequence>
<keyword evidence="2" id="KW-1185">Reference proteome</keyword>
<dbReference type="Proteomes" id="UP000798662">
    <property type="component" value="Chromosome 1"/>
</dbReference>